<dbReference type="InterPro" id="IPR036412">
    <property type="entry name" value="HAD-like_sf"/>
</dbReference>
<dbReference type="InterPro" id="IPR006385">
    <property type="entry name" value="HAD_hydro_SerB1"/>
</dbReference>
<dbReference type="RefSeq" id="WP_048709680.1">
    <property type="nucleotide sequence ID" value="NZ_CP014646.1"/>
</dbReference>
<keyword evidence="5" id="KW-1185">Reference proteome</keyword>
<evidence type="ECO:0008006" key="6">
    <source>
        <dbReference type="Google" id="ProtNLM"/>
    </source>
</evidence>
<evidence type="ECO:0000256" key="3">
    <source>
        <dbReference type="ARBA" id="ARBA00022842"/>
    </source>
</evidence>
<dbReference type="Gene3D" id="3.40.50.1000">
    <property type="entry name" value="HAD superfamily/HAD-like"/>
    <property type="match status" value="1"/>
</dbReference>
<keyword evidence="2" id="KW-0378">Hydrolase</keyword>
<reference evidence="5" key="1">
    <citation type="submission" date="2016-03" db="EMBL/GenBank/DDBJ databases">
        <authorList>
            <person name="Ma C."/>
            <person name="Zhou S."/>
            <person name="Yang G."/>
        </authorList>
    </citation>
    <scope>NUCLEOTIDE SEQUENCE [LARGE SCALE GENOMIC DNA]</scope>
    <source>
        <strain evidence="5">SgZ-1</strain>
    </source>
</reference>
<organism evidence="4 5">
    <name type="scientific">Thauera humireducens</name>
    <dbReference type="NCBI Taxonomy" id="1134435"/>
    <lineage>
        <taxon>Bacteria</taxon>
        <taxon>Pseudomonadati</taxon>
        <taxon>Pseudomonadota</taxon>
        <taxon>Betaproteobacteria</taxon>
        <taxon>Rhodocyclales</taxon>
        <taxon>Zoogloeaceae</taxon>
        <taxon>Thauera</taxon>
    </lineage>
</organism>
<dbReference type="KEGG" id="thu:AC731_004935"/>
<dbReference type="GO" id="GO:0016787">
    <property type="term" value="F:hydrolase activity"/>
    <property type="evidence" value="ECO:0007669"/>
    <property type="project" value="UniProtKB-KW"/>
</dbReference>
<evidence type="ECO:0000313" key="4">
    <source>
        <dbReference type="EMBL" id="AMO36331.1"/>
    </source>
</evidence>
<dbReference type="Proteomes" id="UP000036902">
    <property type="component" value="Chromosome"/>
</dbReference>
<dbReference type="EMBL" id="CP014646">
    <property type="protein sequence ID" value="AMO36331.1"/>
    <property type="molecule type" value="Genomic_DNA"/>
</dbReference>
<sequence length="234" mass="25942">MSPSERQSPAVALFDLDHTLVPFDSGMAWFRFLVGRGEVRPALADDYLARCMDYVAGRATATQLHHFVAQSFRDLAPDRLQVLQRKFAAAVAADIPQAAHRLVAHHVGQGHRCCIVTATNRFVASALAHALGVGILLATEFETEDGRFTGRLAGAVCHGGEKIARVEHWLHGQDLRWDTIGHSVFYSDSASDLPLLQKVHEPVVIRPDPQLREHARTHGWRIADTLEALRLDRP</sequence>
<evidence type="ECO:0000256" key="1">
    <source>
        <dbReference type="ARBA" id="ARBA00022723"/>
    </source>
</evidence>
<name>A0A127K2Z3_9RHOO</name>
<protein>
    <recommendedName>
        <fullName evidence="6">Phosphoserine phosphatase</fullName>
    </recommendedName>
</protein>
<dbReference type="SUPFAM" id="SSF56784">
    <property type="entry name" value="HAD-like"/>
    <property type="match status" value="1"/>
</dbReference>
<dbReference type="PANTHER" id="PTHR43344">
    <property type="entry name" value="PHOSPHOSERINE PHOSPHATASE"/>
    <property type="match status" value="1"/>
</dbReference>
<evidence type="ECO:0000313" key="5">
    <source>
        <dbReference type="Proteomes" id="UP000036902"/>
    </source>
</evidence>
<accession>A0A127K2Z3</accession>
<dbReference type="NCBIfam" id="TIGR01488">
    <property type="entry name" value="HAD-SF-IB"/>
    <property type="match status" value="1"/>
</dbReference>
<dbReference type="NCBIfam" id="TIGR01490">
    <property type="entry name" value="HAD-SF-IB-hyp1"/>
    <property type="match status" value="1"/>
</dbReference>
<dbReference type="PANTHER" id="PTHR43344:SF13">
    <property type="entry name" value="PHOSPHATASE RV3661-RELATED"/>
    <property type="match status" value="1"/>
</dbReference>
<dbReference type="InterPro" id="IPR023214">
    <property type="entry name" value="HAD_sf"/>
</dbReference>
<keyword evidence="3" id="KW-0460">Magnesium</keyword>
<dbReference type="STRING" id="1134435.AC731_004935"/>
<dbReference type="GO" id="GO:0046872">
    <property type="term" value="F:metal ion binding"/>
    <property type="evidence" value="ECO:0007669"/>
    <property type="project" value="UniProtKB-KW"/>
</dbReference>
<evidence type="ECO:0000256" key="2">
    <source>
        <dbReference type="ARBA" id="ARBA00022801"/>
    </source>
</evidence>
<dbReference type="Pfam" id="PF12710">
    <property type="entry name" value="HAD"/>
    <property type="match status" value="1"/>
</dbReference>
<keyword evidence="1" id="KW-0479">Metal-binding</keyword>
<gene>
    <name evidence="4" type="ORF">AC731_004935</name>
</gene>
<dbReference type="AlphaFoldDB" id="A0A127K2Z3"/>
<dbReference type="InterPro" id="IPR050582">
    <property type="entry name" value="HAD-like_SerB"/>
</dbReference>
<dbReference type="Gene3D" id="1.20.1440.100">
    <property type="entry name" value="SG protein - dephosphorylation function"/>
    <property type="match status" value="1"/>
</dbReference>
<proteinExistence type="predicted"/>